<dbReference type="Gene3D" id="1.20.5.1930">
    <property type="match status" value="1"/>
</dbReference>
<proteinExistence type="predicted"/>
<dbReference type="GO" id="GO:0005524">
    <property type="term" value="F:ATP binding"/>
    <property type="evidence" value="ECO:0007669"/>
    <property type="project" value="UniProtKB-KW"/>
</dbReference>
<dbReference type="EC" id="2.7.13.3" evidence="2"/>
<keyword evidence="6" id="KW-0418">Kinase</keyword>
<dbReference type="SUPFAM" id="SSF55874">
    <property type="entry name" value="ATPase domain of HSP90 chaperone/DNA topoisomerase II/histidine kinase"/>
    <property type="match status" value="1"/>
</dbReference>
<feature type="transmembrane region" description="Helical" evidence="10">
    <location>
        <begin position="154"/>
        <end position="171"/>
    </location>
</feature>
<organism evidence="12 13">
    <name type="scientific">Candidatus Nephthysia bennettiae</name>
    <dbReference type="NCBI Taxonomy" id="3127016"/>
    <lineage>
        <taxon>Bacteria</taxon>
        <taxon>Bacillati</taxon>
        <taxon>Candidatus Dormiibacterota</taxon>
        <taxon>Candidatus Dormibacteria</taxon>
        <taxon>Candidatus Dormibacterales</taxon>
        <taxon>Candidatus Dormibacteraceae</taxon>
        <taxon>Candidatus Nephthysia</taxon>
    </lineage>
</organism>
<comment type="catalytic activity">
    <reaction evidence="1">
        <text>ATP + protein L-histidine = ADP + protein N-phospho-L-histidine.</text>
        <dbReference type="EC" id="2.7.13.3"/>
    </reaction>
</comment>
<evidence type="ECO:0000256" key="6">
    <source>
        <dbReference type="ARBA" id="ARBA00022777"/>
    </source>
</evidence>
<protein>
    <recommendedName>
        <fullName evidence="2">histidine kinase</fullName>
        <ecNumber evidence="2">2.7.13.3</ecNumber>
    </recommendedName>
</protein>
<dbReference type="Proteomes" id="UP000612893">
    <property type="component" value="Unassembled WGS sequence"/>
</dbReference>
<feature type="compositionally biased region" description="Basic and acidic residues" evidence="9">
    <location>
        <begin position="431"/>
        <end position="444"/>
    </location>
</feature>
<evidence type="ECO:0000256" key="2">
    <source>
        <dbReference type="ARBA" id="ARBA00012438"/>
    </source>
</evidence>
<feature type="transmembrane region" description="Helical" evidence="10">
    <location>
        <begin position="37"/>
        <end position="55"/>
    </location>
</feature>
<dbReference type="Pfam" id="PF02518">
    <property type="entry name" value="HATPase_c"/>
    <property type="match status" value="1"/>
</dbReference>
<comment type="caution">
    <text evidence="12">The sequence shown here is derived from an EMBL/GenBank/DDBJ whole genome shotgun (WGS) entry which is preliminary data.</text>
</comment>
<sequence length="454" mass="48297">MVATLESYPWNGGAAGRQPEQSLTLAAMLRSRALSRVTMLVLPALVAAAAFQVAGPDRDPRVLVFLGLLEGTIVLAWLANSIRRNRVWPAAMAAAGLAALAASNGPIAGFGVLMALVTAGASFPLGYGAPLAVLVVVLFEVIGRRWRSQPPPWAALETLGFAAAFVASVGVRRIGEEKGRTKAALAQLEDAREVQVRAARVAERVRLAREMHDVLGHTLSALALELDGARNLLVQRTDDPGGCAAVERAQRLARQGMEEARRAAGTLRGDRLPGPALLVDLVSSFERDSGNEARLRVDGRPVELAPEARLAIYRVAQEALSNVRKHARAGRVDVRLRYQSGGAELTVENDGGSPLRVIGGGAARSSADGRPSVHWSEGGFGLAGIRERAELLGGHLEAAHTEQGFRVRLWVPAGDDGGSMREAVVDIGLSREPRLEDGRRDRTQAPDNGMIKQS</sequence>
<keyword evidence="10" id="KW-1133">Transmembrane helix</keyword>
<gene>
    <name evidence="12" type="ORF">JF922_12870</name>
</gene>
<keyword evidence="3" id="KW-0597">Phosphoprotein</keyword>
<evidence type="ECO:0000256" key="3">
    <source>
        <dbReference type="ARBA" id="ARBA00022553"/>
    </source>
</evidence>
<feature type="domain" description="Histidine kinase/HSP90-like ATPase" evidence="11">
    <location>
        <begin position="307"/>
        <end position="415"/>
    </location>
</feature>
<keyword evidence="4" id="KW-0808">Transferase</keyword>
<keyword evidence="7" id="KW-0067">ATP-binding</keyword>
<evidence type="ECO:0000256" key="4">
    <source>
        <dbReference type="ARBA" id="ARBA00022679"/>
    </source>
</evidence>
<reference evidence="12" key="1">
    <citation type="submission" date="2020-10" db="EMBL/GenBank/DDBJ databases">
        <title>Ca. Dormibacterota MAGs.</title>
        <authorList>
            <person name="Montgomery K."/>
        </authorList>
    </citation>
    <scope>NUCLEOTIDE SEQUENCE [LARGE SCALE GENOMIC DNA]</scope>
    <source>
        <strain evidence="12">SC8812_S17_10</strain>
    </source>
</reference>
<evidence type="ECO:0000256" key="8">
    <source>
        <dbReference type="ARBA" id="ARBA00023012"/>
    </source>
</evidence>
<name>A0A934JZW1_9BACT</name>
<evidence type="ECO:0000313" key="13">
    <source>
        <dbReference type="Proteomes" id="UP000612893"/>
    </source>
</evidence>
<keyword evidence="10" id="KW-0812">Transmembrane</keyword>
<feature type="transmembrane region" description="Helical" evidence="10">
    <location>
        <begin position="61"/>
        <end position="79"/>
    </location>
</feature>
<dbReference type="AlphaFoldDB" id="A0A934JZW1"/>
<dbReference type="Gene3D" id="3.30.565.10">
    <property type="entry name" value="Histidine kinase-like ATPase, C-terminal domain"/>
    <property type="match status" value="1"/>
</dbReference>
<feature type="transmembrane region" description="Helical" evidence="10">
    <location>
        <begin position="123"/>
        <end position="142"/>
    </location>
</feature>
<evidence type="ECO:0000259" key="11">
    <source>
        <dbReference type="SMART" id="SM00387"/>
    </source>
</evidence>
<dbReference type="InterPro" id="IPR011712">
    <property type="entry name" value="Sig_transdc_His_kin_sub3_dim/P"/>
</dbReference>
<dbReference type="InterPro" id="IPR003594">
    <property type="entry name" value="HATPase_dom"/>
</dbReference>
<evidence type="ECO:0000256" key="10">
    <source>
        <dbReference type="SAM" id="Phobius"/>
    </source>
</evidence>
<feature type="transmembrane region" description="Helical" evidence="10">
    <location>
        <begin position="91"/>
        <end position="117"/>
    </location>
</feature>
<keyword evidence="5" id="KW-0547">Nucleotide-binding</keyword>
<dbReference type="EMBL" id="JAEKNR010000136">
    <property type="protein sequence ID" value="MBJ7598961.1"/>
    <property type="molecule type" value="Genomic_DNA"/>
</dbReference>
<dbReference type="GO" id="GO:0000160">
    <property type="term" value="P:phosphorelay signal transduction system"/>
    <property type="evidence" value="ECO:0007669"/>
    <property type="project" value="UniProtKB-KW"/>
</dbReference>
<evidence type="ECO:0000256" key="5">
    <source>
        <dbReference type="ARBA" id="ARBA00022741"/>
    </source>
</evidence>
<evidence type="ECO:0000256" key="9">
    <source>
        <dbReference type="SAM" id="MobiDB-lite"/>
    </source>
</evidence>
<dbReference type="PANTHER" id="PTHR24421">
    <property type="entry name" value="NITRATE/NITRITE SENSOR PROTEIN NARX-RELATED"/>
    <property type="match status" value="1"/>
</dbReference>
<keyword evidence="10" id="KW-0472">Membrane</keyword>
<accession>A0A934JZW1</accession>
<dbReference type="CDD" id="cd16917">
    <property type="entry name" value="HATPase_UhpB-NarQ-NarX-like"/>
    <property type="match status" value="1"/>
</dbReference>
<dbReference type="SMART" id="SM00387">
    <property type="entry name" value="HATPase_c"/>
    <property type="match status" value="1"/>
</dbReference>
<keyword evidence="8" id="KW-0902">Two-component regulatory system</keyword>
<feature type="region of interest" description="Disordered" evidence="9">
    <location>
        <begin position="431"/>
        <end position="454"/>
    </location>
</feature>
<evidence type="ECO:0000256" key="1">
    <source>
        <dbReference type="ARBA" id="ARBA00000085"/>
    </source>
</evidence>
<evidence type="ECO:0000256" key="7">
    <source>
        <dbReference type="ARBA" id="ARBA00022840"/>
    </source>
</evidence>
<dbReference type="PANTHER" id="PTHR24421:SF10">
    <property type="entry name" value="NITRATE_NITRITE SENSOR PROTEIN NARQ"/>
    <property type="match status" value="1"/>
</dbReference>
<keyword evidence="13" id="KW-1185">Reference proteome</keyword>
<dbReference type="Pfam" id="PF07730">
    <property type="entry name" value="HisKA_3"/>
    <property type="match status" value="1"/>
</dbReference>
<evidence type="ECO:0000313" key="12">
    <source>
        <dbReference type="EMBL" id="MBJ7598961.1"/>
    </source>
</evidence>
<dbReference type="GO" id="GO:0004673">
    <property type="term" value="F:protein histidine kinase activity"/>
    <property type="evidence" value="ECO:0007669"/>
    <property type="project" value="UniProtKB-EC"/>
</dbReference>
<dbReference type="InterPro" id="IPR050482">
    <property type="entry name" value="Sensor_HK_TwoCompSys"/>
</dbReference>
<dbReference type="InterPro" id="IPR036890">
    <property type="entry name" value="HATPase_C_sf"/>
</dbReference>